<feature type="signal peptide" evidence="1">
    <location>
        <begin position="1"/>
        <end position="19"/>
    </location>
</feature>
<protein>
    <recommendedName>
        <fullName evidence="4">SPOR domain-containing protein</fullName>
    </recommendedName>
</protein>
<feature type="chain" id="PRO_5003937226" description="SPOR domain-containing protein" evidence="1">
    <location>
        <begin position="20"/>
        <end position="210"/>
    </location>
</feature>
<dbReference type="EMBL" id="CP003620">
    <property type="protein sequence ID" value="AFZ11867.1"/>
    <property type="molecule type" value="Genomic_DNA"/>
</dbReference>
<keyword evidence="1" id="KW-0732">Signal</keyword>
<dbReference type="HOGENOM" id="CLU_1308397_0_0_3"/>
<evidence type="ECO:0008006" key="4">
    <source>
        <dbReference type="Google" id="ProtNLM"/>
    </source>
</evidence>
<dbReference type="STRING" id="1173022.Cri9333_0952"/>
<evidence type="ECO:0000313" key="2">
    <source>
        <dbReference type="EMBL" id="AFZ11867.1"/>
    </source>
</evidence>
<name>K9VWK0_9CYAN</name>
<dbReference type="eggNOG" id="COG4219">
    <property type="taxonomic scope" value="Bacteria"/>
</dbReference>
<dbReference type="AlphaFoldDB" id="K9VWK0"/>
<sequence>MVLRSLPFILCFAVGLPLATLLASGNSKSHSLSLTNIETYPTQKVNTVEQQPAIAKNSFLVSQAQVKSNSNWRTYTSSTYKASFKYPKNWQPVKGEPERFRGSNGFFLVSANNAATPQAMCESQAKHKLRPYGSRPQILSLKVQNQPACLILPSADQSRSEKGVAELIVRYPQPVEVNSSKYTNFTLYANKQHIRDIAKTVKFIKTHKYV</sequence>
<evidence type="ECO:0000313" key="3">
    <source>
        <dbReference type="Proteomes" id="UP000010472"/>
    </source>
</evidence>
<keyword evidence="3" id="KW-1185">Reference proteome</keyword>
<gene>
    <name evidence="2" type="ORF">Cri9333_0952</name>
</gene>
<organism evidence="2 3">
    <name type="scientific">Crinalium epipsammum PCC 9333</name>
    <dbReference type="NCBI Taxonomy" id="1173022"/>
    <lineage>
        <taxon>Bacteria</taxon>
        <taxon>Bacillati</taxon>
        <taxon>Cyanobacteriota</taxon>
        <taxon>Cyanophyceae</taxon>
        <taxon>Gomontiellales</taxon>
        <taxon>Gomontiellaceae</taxon>
        <taxon>Crinalium</taxon>
    </lineage>
</organism>
<dbReference type="RefSeq" id="WP_015201989.1">
    <property type="nucleotide sequence ID" value="NC_019753.1"/>
</dbReference>
<reference evidence="2 3" key="1">
    <citation type="submission" date="2012-06" db="EMBL/GenBank/DDBJ databases">
        <title>Finished chromosome of genome of Crinalium epipsammum PCC 9333.</title>
        <authorList>
            <consortium name="US DOE Joint Genome Institute"/>
            <person name="Gugger M."/>
            <person name="Coursin T."/>
            <person name="Rippka R."/>
            <person name="Tandeau De Marsac N."/>
            <person name="Huntemann M."/>
            <person name="Wei C.-L."/>
            <person name="Han J."/>
            <person name="Detter J.C."/>
            <person name="Han C."/>
            <person name="Tapia R."/>
            <person name="Davenport K."/>
            <person name="Daligault H."/>
            <person name="Erkkila T."/>
            <person name="Gu W."/>
            <person name="Munk A.C.C."/>
            <person name="Teshima H."/>
            <person name="Xu Y."/>
            <person name="Chain P."/>
            <person name="Chen A."/>
            <person name="Krypides N."/>
            <person name="Mavromatis K."/>
            <person name="Markowitz V."/>
            <person name="Szeto E."/>
            <person name="Ivanova N."/>
            <person name="Mikhailova N."/>
            <person name="Ovchinnikova G."/>
            <person name="Pagani I."/>
            <person name="Pati A."/>
            <person name="Goodwin L."/>
            <person name="Peters L."/>
            <person name="Pitluck S."/>
            <person name="Woyke T."/>
            <person name="Kerfeld C."/>
        </authorList>
    </citation>
    <scope>NUCLEOTIDE SEQUENCE [LARGE SCALE GENOMIC DNA]</scope>
    <source>
        <strain evidence="2 3">PCC 9333</strain>
    </source>
</reference>
<dbReference type="Proteomes" id="UP000010472">
    <property type="component" value="Chromosome"/>
</dbReference>
<evidence type="ECO:0000256" key="1">
    <source>
        <dbReference type="SAM" id="SignalP"/>
    </source>
</evidence>
<accession>K9VWK0</accession>
<proteinExistence type="predicted"/>
<dbReference type="KEGG" id="cep:Cri9333_0952"/>